<dbReference type="EMBL" id="CAXDID020000024">
    <property type="protein sequence ID" value="CAL5990140.1"/>
    <property type="molecule type" value="Genomic_DNA"/>
</dbReference>
<evidence type="ECO:0000256" key="7">
    <source>
        <dbReference type="ARBA" id="ARBA00022892"/>
    </source>
</evidence>
<dbReference type="PANTHER" id="PTHR13923:SF11">
    <property type="entry name" value="SECRETORY 31, ISOFORM D"/>
    <property type="match status" value="1"/>
</dbReference>
<feature type="region of interest" description="Disordered" evidence="9">
    <location>
        <begin position="616"/>
        <end position="703"/>
    </location>
</feature>
<comment type="caution">
    <text evidence="10">The sequence shown here is derived from an EMBL/GenBank/DDBJ whole genome shotgun (WGS) entry which is preliminary data.</text>
</comment>
<dbReference type="SMART" id="SM00320">
    <property type="entry name" value="WD40"/>
    <property type="match status" value="3"/>
</dbReference>
<feature type="compositionally biased region" description="Polar residues" evidence="9">
    <location>
        <begin position="631"/>
        <end position="662"/>
    </location>
</feature>
<dbReference type="InterPro" id="IPR040251">
    <property type="entry name" value="SEC31-like"/>
</dbReference>
<dbReference type="GO" id="GO:0090110">
    <property type="term" value="P:COPII-coated vesicle cargo loading"/>
    <property type="evidence" value="ECO:0007669"/>
    <property type="project" value="TreeGrafter"/>
</dbReference>
<evidence type="ECO:0000256" key="9">
    <source>
        <dbReference type="SAM" id="MobiDB-lite"/>
    </source>
</evidence>
<accession>A0AA86NN61</accession>
<dbReference type="PANTHER" id="PTHR13923">
    <property type="entry name" value="SEC31-RELATED PROTEIN"/>
    <property type="match status" value="1"/>
</dbReference>
<evidence type="ECO:0000256" key="8">
    <source>
        <dbReference type="ARBA" id="ARBA00022927"/>
    </source>
</evidence>
<dbReference type="Gene3D" id="2.130.10.10">
    <property type="entry name" value="YVTN repeat-like/Quinoprotein amine dehydrogenase"/>
    <property type="match status" value="1"/>
</dbReference>
<dbReference type="SUPFAM" id="SSF50978">
    <property type="entry name" value="WD40 repeat-like"/>
    <property type="match status" value="1"/>
</dbReference>
<reference evidence="10" key="1">
    <citation type="submission" date="2023-06" db="EMBL/GenBank/DDBJ databases">
        <authorList>
            <person name="Kurt Z."/>
        </authorList>
    </citation>
    <scope>NUCLEOTIDE SEQUENCE</scope>
</reference>
<feature type="compositionally biased region" description="Polar residues" evidence="9">
    <location>
        <begin position="673"/>
        <end position="702"/>
    </location>
</feature>
<keyword evidence="6" id="KW-0256">Endoplasmic reticulum</keyword>
<sequence>MNQIVFSPISMHLLRAEQSTMSEDYTLQSSVQIFNVNQTKLEAQTKSTFQTSFQCCDWSFSNYIAAGGEQGALLLTTPDLLPNAELKSISQSDISAIHFSDESENLLAVGTASGEVHFYDLNGNIVLQAQTKAGQNPHSTKVVSLTWNPRVPRVCCSLDESGTAIVWDLKKKGAVMTFQSNGGVDVCFSGLTATVLYILNSQSEIDVWDLRVKTGKQASFPVAQNASGIRLHEGVENILGVYYPSGEVASYNLESFKLVGQQLLGQRFSFVYQNLWAQLKTELTVHYRAVCIDSQPILFNQNLIKGPLDENEPELIQIKRVPISFGKKNHFRFIEGNKLMQQRVLDCDDIVEQVEAAVNGKVQLNQEQEEFAKLISESKEEQLNQIIGAKDQAKVELDVEKVEIVAKASENTDNFFDQEEAVEILEDKQDKVLTVDKETEGIMELIKDGDSLSAIHTAMNQKNFALALYLLLNSKIDQQKQIAIMNEFQKQNQKYEALFVLMNNIKNGQIPEDADWKTQIRMCRAYNKPIQAVVQKAIEAASGKDLIRLLVYAGQTTQALEIVAQNKMTLQQKIAFSIELSKHSIQFQHKELETVMQIVESQGRQDLSEKLQTSLKIQKPKQQTKIPQPVSTPVQQQHQPINQPVNRQPYGQNAVTQNQPSMNLPVAQPQPPKNNNFFSVGGQQPIGSQPMPQKSQHLSSNADVKEPEPIYAVDIFGTQQPQPQPQPQVQPPVPQSFNQPHVNSMLPPPNNGFMQQPPQPVQPYQQPEIFRPAAPPQPGVAPPMPTGNLQYPPQNQARPPPQMTALHSRGPDLVAPLPPSVGVEQVQTSMIRVQQTTAPEKIVKAKPVQVLDISYKGLEMLSQIQLKTQLAQGFFSFCQRYQQVDNLNFSKNSAKLGDLLLHLSDFEDVEGLISDQAVNCLNTILEAFQQSNFKSIQKIFADFGRSSDELNQWSGTVKLMAIALGK</sequence>
<organism evidence="10">
    <name type="scientific">Hexamita inflata</name>
    <dbReference type="NCBI Taxonomy" id="28002"/>
    <lineage>
        <taxon>Eukaryota</taxon>
        <taxon>Metamonada</taxon>
        <taxon>Diplomonadida</taxon>
        <taxon>Hexamitidae</taxon>
        <taxon>Hexamitinae</taxon>
        <taxon>Hexamita</taxon>
    </lineage>
</organism>
<keyword evidence="7" id="KW-0931">ER-Golgi transport</keyword>
<evidence type="ECO:0000313" key="11">
    <source>
        <dbReference type="EMBL" id="CAL5990140.1"/>
    </source>
</evidence>
<dbReference type="AlphaFoldDB" id="A0AA86NN61"/>
<proteinExistence type="inferred from homology"/>
<dbReference type="GO" id="GO:0005198">
    <property type="term" value="F:structural molecule activity"/>
    <property type="evidence" value="ECO:0007669"/>
    <property type="project" value="TreeGrafter"/>
</dbReference>
<evidence type="ECO:0000313" key="10">
    <source>
        <dbReference type="EMBL" id="CAI9922442.1"/>
    </source>
</evidence>
<reference evidence="11 12" key="2">
    <citation type="submission" date="2024-07" db="EMBL/GenBank/DDBJ databases">
        <authorList>
            <person name="Akdeniz Z."/>
        </authorList>
    </citation>
    <scope>NUCLEOTIDE SEQUENCE [LARGE SCALE GENOMIC DNA]</scope>
</reference>
<keyword evidence="3" id="KW-0813">Transport</keyword>
<keyword evidence="4" id="KW-0853">WD repeat</keyword>
<dbReference type="GO" id="GO:0030127">
    <property type="term" value="C:COPII vesicle coat"/>
    <property type="evidence" value="ECO:0007669"/>
    <property type="project" value="TreeGrafter"/>
</dbReference>
<dbReference type="InterPro" id="IPR001680">
    <property type="entry name" value="WD40_rpt"/>
</dbReference>
<evidence type="ECO:0000256" key="5">
    <source>
        <dbReference type="ARBA" id="ARBA00022737"/>
    </source>
</evidence>
<protein>
    <submittedName>
        <fullName evidence="10">Sec31</fullName>
    </submittedName>
</protein>
<comment type="similarity">
    <text evidence="2">Belongs to the WD repeat SEC31 family.</text>
</comment>
<evidence type="ECO:0000256" key="1">
    <source>
        <dbReference type="ARBA" id="ARBA00004240"/>
    </source>
</evidence>
<dbReference type="Proteomes" id="UP001642409">
    <property type="component" value="Unassembled WGS sequence"/>
</dbReference>
<keyword evidence="12" id="KW-1185">Reference proteome</keyword>
<evidence type="ECO:0000256" key="3">
    <source>
        <dbReference type="ARBA" id="ARBA00022448"/>
    </source>
</evidence>
<dbReference type="EMBL" id="CATOUU010000248">
    <property type="protein sequence ID" value="CAI9922442.1"/>
    <property type="molecule type" value="Genomic_DNA"/>
</dbReference>
<dbReference type="InterPro" id="IPR036322">
    <property type="entry name" value="WD40_repeat_dom_sf"/>
</dbReference>
<dbReference type="GO" id="GO:0015031">
    <property type="term" value="P:protein transport"/>
    <property type="evidence" value="ECO:0007669"/>
    <property type="project" value="UniProtKB-KW"/>
</dbReference>
<gene>
    <name evidence="10" type="ORF">HINF_LOCUS10087</name>
    <name evidence="11" type="ORF">HINF_LOCUS11205</name>
</gene>
<evidence type="ECO:0000256" key="4">
    <source>
        <dbReference type="ARBA" id="ARBA00022574"/>
    </source>
</evidence>
<dbReference type="GO" id="GO:0070971">
    <property type="term" value="C:endoplasmic reticulum exit site"/>
    <property type="evidence" value="ECO:0007669"/>
    <property type="project" value="TreeGrafter"/>
</dbReference>
<name>A0AA86NN61_9EUKA</name>
<evidence type="ECO:0000313" key="12">
    <source>
        <dbReference type="Proteomes" id="UP001642409"/>
    </source>
</evidence>
<evidence type="ECO:0000256" key="6">
    <source>
        <dbReference type="ARBA" id="ARBA00022824"/>
    </source>
</evidence>
<comment type="subcellular location">
    <subcellularLocation>
        <location evidence="1">Endoplasmic reticulum</location>
    </subcellularLocation>
</comment>
<dbReference type="InterPro" id="IPR015943">
    <property type="entry name" value="WD40/YVTN_repeat-like_dom_sf"/>
</dbReference>
<keyword evidence="5" id="KW-0677">Repeat</keyword>
<keyword evidence="8" id="KW-0653">Protein transport</keyword>
<evidence type="ECO:0000256" key="2">
    <source>
        <dbReference type="ARBA" id="ARBA00009358"/>
    </source>
</evidence>
<feature type="compositionally biased region" description="Low complexity" evidence="9">
    <location>
        <begin position="616"/>
        <end position="629"/>
    </location>
</feature>
<dbReference type="GO" id="GO:0007029">
    <property type="term" value="P:endoplasmic reticulum organization"/>
    <property type="evidence" value="ECO:0007669"/>
    <property type="project" value="TreeGrafter"/>
</dbReference>